<sequence>MLVGLGGGRRGSDGCGRLGRVQLRRCAGGWTAGARARARAAAGVVVLQDGRLGFREARGDAAWEVTIPRIWKPPLYWRRPGWPQGGQARDCGVGAITAARSQSRRWLWLRCDVPLARRASQSVKWLVPVPGGCVLTTPDGTACWASCTGRRGRCRPAMWLHGTAPQHWQNGVMAED</sequence>
<evidence type="ECO:0000313" key="1">
    <source>
        <dbReference type="EMBL" id="KAF1997874.1"/>
    </source>
</evidence>
<proteinExistence type="predicted"/>
<organism evidence="1 2">
    <name type="scientific">Amniculicola lignicola CBS 123094</name>
    <dbReference type="NCBI Taxonomy" id="1392246"/>
    <lineage>
        <taxon>Eukaryota</taxon>
        <taxon>Fungi</taxon>
        <taxon>Dikarya</taxon>
        <taxon>Ascomycota</taxon>
        <taxon>Pezizomycotina</taxon>
        <taxon>Dothideomycetes</taxon>
        <taxon>Pleosporomycetidae</taxon>
        <taxon>Pleosporales</taxon>
        <taxon>Amniculicolaceae</taxon>
        <taxon>Amniculicola</taxon>
    </lineage>
</organism>
<evidence type="ECO:0000313" key="2">
    <source>
        <dbReference type="Proteomes" id="UP000799779"/>
    </source>
</evidence>
<gene>
    <name evidence="1" type="ORF">P154DRAFT_268993</name>
</gene>
<dbReference type="EMBL" id="ML977608">
    <property type="protein sequence ID" value="KAF1997874.1"/>
    <property type="molecule type" value="Genomic_DNA"/>
</dbReference>
<reference evidence="1" key="1">
    <citation type="journal article" date="2020" name="Stud. Mycol.">
        <title>101 Dothideomycetes genomes: a test case for predicting lifestyles and emergence of pathogens.</title>
        <authorList>
            <person name="Haridas S."/>
            <person name="Albert R."/>
            <person name="Binder M."/>
            <person name="Bloem J."/>
            <person name="Labutti K."/>
            <person name="Salamov A."/>
            <person name="Andreopoulos B."/>
            <person name="Baker S."/>
            <person name="Barry K."/>
            <person name="Bills G."/>
            <person name="Bluhm B."/>
            <person name="Cannon C."/>
            <person name="Castanera R."/>
            <person name="Culley D."/>
            <person name="Daum C."/>
            <person name="Ezra D."/>
            <person name="Gonzalez J."/>
            <person name="Henrissat B."/>
            <person name="Kuo A."/>
            <person name="Liang C."/>
            <person name="Lipzen A."/>
            <person name="Lutzoni F."/>
            <person name="Magnuson J."/>
            <person name="Mondo S."/>
            <person name="Nolan M."/>
            <person name="Ohm R."/>
            <person name="Pangilinan J."/>
            <person name="Park H.-J."/>
            <person name="Ramirez L."/>
            <person name="Alfaro M."/>
            <person name="Sun H."/>
            <person name="Tritt A."/>
            <person name="Yoshinaga Y."/>
            <person name="Zwiers L.-H."/>
            <person name="Turgeon B."/>
            <person name="Goodwin S."/>
            <person name="Spatafora J."/>
            <person name="Crous P."/>
            <person name="Grigoriev I."/>
        </authorList>
    </citation>
    <scope>NUCLEOTIDE SEQUENCE</scope>
    <source>
        <strain evidence="1">CBS 123094</strain>
    </source>
</reference>
<keyword evidence="2" id="KW-1185">Reference proteome</keyword>
<dbReference type="AlphaFoldDB" id="A0A6A5WAE8"/>
<protein>
    <submittedName>
        <fullName evidence="1">Uncharacterized protein</fullName>
    </submittedName>
</protein>
<dbReference type="Proteomes" id="UP000799779">
    <property type="component" value="Unassembled WGS sequence"/>
</dbReference>
<name>A0A6A5WAE8_9PLEO</name>
<accession>A0A6A5WAE8</accession>